<reference evidence="1" key="1">
    <citation type="submission" date="2023-04" db="EMBL/GenBank/DDBJ databases">
        <title>Ambrosiozyma monospora NBRC 10751.</title>
        <authorList>
            <person name="Ichikawa N."/>
            <person name="Sato H."/>
            <person name="Tonouchi N."/>
        </authorList>
    </citation>
    <scope>NUCLEOTIDE SEQUENCE</scope>
    <source>
        <strain evidence="1">NBRC 10751</strain>
    </source>
</reference>
<sequence length="161" mass="17841">MGAEVTAISRNDKKREIAEKLGADHYVSTDEEGFAEKYADSLDVIVNTGNSFSGNGVSDVASLMDAGGQFIFITGHPAGENIELSPFFMLLNNYSIGGSVIGSPSEIEQMLQFAADHDIKPWIETIDINEKNVKTAWERMEKGDVKFRFVLTGYDKYFKKD</sequence>
<gene>
    <name evidence="1" type="ORF">Amon02_000735300</name>
</gene>
<comment type="caution">
    <text evidence="1">The sequence shown here is derived from an EMBL/GenBank/DDBJ whole genome shotgun (WGS) entry which is preliminary data.</text>
</comment>
<accession>A0ACB5TBX9</accession>
<name>A0ACB5TBX9_AMBMO</name>
<protein>
    <submittedName>
        <fullName evidence="1">Unnamed protein product</fullName>
    </submittedName>
</protein>
<keyword evidence="2" id="KW-1185">Reference proteome</keyword>
<evidence type="ECO:0000313" key="2">
    <source>
        <dbReference type="Proteomes" id="UP001165064"/>
    </source>
</evidence>
<proteinExistence type="predicted"/>
<organism evidence="1 2">
    <name type="scientific">Ambrosiozyma monospora</name>
    <name type="common">Yeast</name>
    <name type="synonym">Endomycopsis monosporus</name>
    <dbReference type="NCBI Taxonomy" id="43982"/>
    <lineage>
        <taxon>Eukaryota</taxon>
        <taxon>Fungi</taxon>
        <taxon>Dikarya</taxon>
        <taxon>Ascomycota</taxon>
        <taxon>Saccharomycotina</taxon>
        <taxon>Pichiomycetes</taxon>
        <taxon>Pichiales</taxon>
        <taxon>Pichiaceae</taxon>
        <taxon>Ambrosiozyma</taxon>
    </lineage>
</organism>
<dbReference type="Proteomes" id="UP001165064">
    <property type="component" value="Unassembled WGS sequence"/>
</dbReference>
<evidence type="ECO:0000313" key="1">
    <source>
        <dbReference type="EMBL" id="GME85081.1"/>
    </source>
</evidence>
<dbReference type="EMBL" id="BSXS01006096">
    <property type="protein sequence ID" value="GME85081.1"/>
    <property type="molecule type" value="Genomic_DNA"/>
</dbReference>